<keyword evidence="3" id="KW-0804">Transcription</keyword>
<proteinExistence type="predicted"/>
<dbReference type="Gene3D" id="1.10.10.60">
    <property type="entry name" value="Homeodomain-like"/>
    <property type="match status" value="1"/>
</dbReference>
<dbReference type="PANTHER" id="PTHR30055:SF234">
    <property type="entry name" value="HTH-TYPE TRANSCRIPTIONAL REGULATOR BETI"/>
    <property type="match status" value="1"/>
</dbReference>
<dbReference type="PROSITE" id="PS50977">
    <property type="entry name" value="HTH_TETR_2"/>
    <property type="match status" value="1"/>
</dbReference>
<dbReference type="InterPro" id="IPR001647">
    <property type="entry name" value="HTH_TetR"/>
</dbReference>
<evidence type="ECO:0000256" key="4">
    <source>
        <dbReference type="PROSITE-ProRule" id="PRU00335"/>
    </source>
</evidence>
<keyword evidence="1" id="KW-0805">Transcription regulation</keyword>
<dbReference type="InterPro" id="IPR050109">
    <property type="entry name" value="HTH-type_TetR-like_transc_reg"/>
</dbReference>
<dbReference type="SUPFAM" id="SSF48498">
    <property type="entry name" value="Tetracyclin repressor-like, C-terminal domain"/>
    <property type="match status" value="1"/>
</dbReference>
<organism evidence="6 7">
    <name type="scientific">Microbacterium paraoxydans</name>
    <dbReference type="NCBI Taxonomy" id="199592"/>
    <lineage>
        <taxon>Bacteria</taxon>
        <taxon>Bacillati</taxon>
        <taxon>Actinomycetota</taxon>
        <taxon>Actinomycetes</taxon>
        <taxon>Micrococcales</taxon>
        <taxon>Microbacteriaceae</taxon>
        <taxon>Microbacterium</taxon>
    </lineage>
</organism>
<sequence length="193" mass="21058">MPRPLVPYRRDRILDAAERLVLARGFDAMSVAAVAEDAGIAKGAVYREFASKRDVLDAVLQRGNARIAARVEQELGVHPSLSAAYRATARALLDDELMTAAFLDDTGVLGAHVADEQGGRYRERHERVIAWVRELQRRGLVSTDVAPEPLALALSSATIGLLSAARLLGPLDRDRLESTIDTIGRMAATFERE</sequence>
<protein>
    <submittedName>
        <fullName evidence="6">TetR/AcrR family transcriptional regulator</fullName>
    </submittedName>
</protein>
<evidence type="ECO:0000259" key="5">
    <source>
        <dbReference type="PROSITE" id="PS50977"/>
    </source>
</evidence>
<dbReference type="RefSeq" id="WP_211544759.1">
    <property type="nucleotide sequence ID" value="NZ_CBDREF010000005.1"/>
</dbReference>
<dbReference type="PRINTS" id="PR00455">
    <property type="entry name" value="HTHTETR"/>
</dbReference>
<dbReference type="SUPFAM" id="SSF46689">
    <property type="entry name" value="Homeodomain-like"/>
    <property type="match status" value="1"/>
</dbReference>
<keyword evidence="2 4" id="KW-0238">DNA-binding</keyword>
<comment type="caution">
    <text evidence="6">The sequence shown here is derived from an EMBL/GenBank/DDBJ whole genome shotgun (WGS) entry which is preliminary data.</text>
</comment>
<evidence type="ECO:0000313" key="6">
    <source>
        <dbReference type="EMBL" id="MBS0025236.1"/>
    </source>
</evidence>
<feature type="DNA-binding region" description="H-T-H motif" evidence="4">
    <location>
        <begin position="30"/>
        <end position="49"/>
    </location>
</feature>
<evidence type="ECO:0000256" key="2">
    <source>
        <dbReference type="ARBA" id="ARBA00023125"/>
    </source>
</evidence>
<dbReference type="Pfam" id="PF00440">
    <property type="entry name" value="TetR_N"/>
    <property type="match status" value="1"/>
</dbReference>
<dbReference type="EMBL" id="JAGTUK010000003">
    <property type="protein sequence ID" value="MBS0025236.1"/>
    <property type="molecule type" value="Genomic_DNA"/>
</dbReference>
<gene>
    <name evidence="6" type="ORF">KE274_14100</name>
</gene>
<evidence type="ECO:0000256" key="3">
    <source>
        <dbReference type="ARBA" id="ARBA00023163"/>
    </source>
</evidence>
<evidence type="ECO:0000313" key="7">
    <source>
        <dbReference type="Proteomes" id="UP000678243"/>
    </source>
</evidence>
<dbReference type="PANTHER" id="PTHR30055">
    <property type="entry name" value="HTH-TYPE TRANSCRIPTIONAL REGULATOR RUTR"/>
    <property type="match status" value="1"/>
</dbReference>
<accession>A0ABS5IR77</accession>
<feature type="domain" description="HTH tetR-type" evidence="5">
    <location>
        <begin position="7"/>
        <end position="67"/>
    </location>
</feature>
<dbReference type="InterPro" id="IPR009057">
    <property type="entry name" value="Homeodomain-like_sf"/>
</dbReference>
<dbReference type="InterPro" id="IPR036271">
    <property type="entry name" value="Tet_transcr_reg_TetR-rel_C_sf"/>
</dbReference>
<evidence type="ECO:0000256" key="1">
    <source>
        <dbReference type="ARBA" id="ARBA00023015"/>
    </source>
</evidence>
<dbReference type="Gene3D" id="1.10.357.10">
    <property type="entry name" value="Tetracycline Repressor, domain 2"/>
    <property type="match status" value="1"/>
</dbReference>
<name>A0ABS5IR77_9MICO</name>
<keyword evidence="7" id="KW-1185">Reference proteome</keyword>
<dbReference type="Proteomes" id="UP000678243">
    <property type="component" value="Unassembled WGS sequence"/>
</dbReference>
<reference evidence="6 7" key="1">
    <citation type="submission" date="2021-04" db="EMBL/GenBank/DDBJ databases">
        <title>Whole genome analysis of root endophytic bacterium Microbacterium paraoxydans ku-mp colonizing RP-bio226 rice variety.</title>
        <authorList>
            <person name="Ulaganathan K."/>
            <person name="Latha B."/>
        </authorList>
    </citation>
    <scope>NUCLEOTIDE SEQUENCE [LARGE SCALE GENOMIC DNA]</scope>
    <source>
        <strain evidence="7">ku-mp</strain>
    </source>
</reference>